<evidence type="ECO:0000256" key="4">
    <source>
        <dbReference type="ARBA" id="ARBA00022679"/>
    </source>
</evidence>
<keyword evidence="13" id="KW-1185">Reference proteome</keyword>
<proteinExistence type="inferred from homology"/>
<dbReference type="InterPro" id="IPR015424">
    <property type="entry name" value="PyrdxlP-dep_Trfase"/>
</dbReference>
<evidence type="ECO:0000256" key="3">
    <source>
        <dbReference type="ARBA" id="ARBA00012239"/>
    </source>
</evidence>
<dbReference type="GO" id="GO:0051536">
    <property type="term" value="F:iron-sulfur cluster binding"/>
    <property type="evidence" value="ECO:0007669"/>
    <property type="project" value="UniProtKB-KW"/>
</dbReference>
<evidence type="ECO:0000256" key="1">
    <source>
        <dbReference type="ARBA" id="ARBA00001933"/>
    </source>
</evidence>
<dbReference type="GO" id="GO:0046872">
    <property type="term" value="F:metal ion binding"/>
    <property type="evidence" value="ECO:0007669"/>
    <property type="project" value="UniProtKB-KW"/>
</dbReference>
<keyword evidence="7" id="KW-0408">Iron</keyword>
<sequence length="374" mass="41599">MKQIYLDNAATTSVRPEVVEEMIKVLRADFGNPSSTYSVGRHSKALIENARKSIAKQFNVSSSEIVFTSCGTEGNNWIIRSAVRDLGVKRIITTKIEHHCTLYSIQQMAKEYGTEIQYVNILPNSEIDYNQLEELLKEDVPTLVSLMHVNNEVGTILDLKRVADLCIANKALFHTDTVQSVGKVEIPLDEIPVDFIVASAHKFHGPKGAGFVFIRKKNVLKALIVGGEQEKGLRAGTEAPHQVVGMAKALELSYEHLNEERKAITELRDYCKAKLEENFPGIKINGNGSTFYNVLNILLPFTPEKAAMILFSLDMKGIAVSRGSACQSGSQKPSHVLAEFLNEEDIKKPSLRVSFGHENTKEEIDFLIDVLKEV</sequence>
<dbReference type="EMBL" id="RQVQ01000010">
    <property type="protein sequence ID" value="RRJ91480.1"/>
    <property type="molecule type" value="Genomic_DNA"/>
</dbReference>
<dbReference type="AlphaFoldDB" id="A0A3P3W914"/>
<reference evidence="12 13" key="1">
    <citation type="submission" date="2018-11" db="EMBL/GenBank/DDBJ databases">
        <title>Flavobacterium sp. nov., YIM 102701-2 draft genome.</title>
        <authorList>
            <person name="Li G."/>
            <person name="Jiang Y."/>
        </authorList>
    </citation>
    <scope>NUCLEOTIDE SEQUENCE [LARGE SCALE GENOMIC DNA]</scope>
    <source>
        <strain evidence="12 13">YIM 102701-2</strain>
    </source>
</reference>
<dbReference type="OrthoDB" id="9808002at2"/>
<keyword evidence="5" id="KW-0479">Metal-binding</keyword>
<evidence type="ECO:0000256" key="6">
    <source>
        <dbReference type="ARBA" id="ARBA00022898"/>
    </source>
</evidence>
<keyword evidence="4" id="KW-0808">Transferase</keyword>
<name>A0A3P3W914_9FLAO</name>
<dbReference type="InterPro" id="IPR015421">
    <property type="entry name" value="PyrdxlP-dep_Trfase_major"/>
</dbReference>
<evidence type="ECO:0000256" key="5">
    <source>
        <dbReference type="ARBA" id="ARBA00022723"/>
    </source>
</evidence>
<comment type="caution">
    <text evidence="12">The sequence shown here is derived from an EMBL/GenBank/DDBJ whole genome shotgun (WGS) entry which is preliminary data.</text>
</comment>
<dbReference type="InterPro" id="IPR016454">
    <property type="entry name" value="Cysteine_dSase"/>
</dbReference>
<dbReference type="InterPro" id="IPR015422">
    <property type="entry name" value="PyrdxlP-dep_Trfase_small"/>
</dbReference>
<feature type="domain" description="Aminotransferase class V" evidence="11">
    <location>
        <begin position="4"/>
        <end position="367"/>
    </location>
</feature>
<organism evidence="12 13">
    <name type="scientific">Paenimyroides tangerinum</name>
    <dbReference type="NCBI Taxonomy" id="2488728"/>
    <lineage>
        <taxon>Bacteria</taxon>
        <taxon>Pseudomonadati</taxon>
        <taxon>Bacteroidota</taxon>
        <taxon>Flavobacteriia</taxon>
        <taxon>Flavobacteriales</taxon>
        <taxon>Flavobacteriaceae</taxon>
        <taxon>Paenimyroides</taxon>
    </lineage>
</organism>
<dbReference type="Pfam" id="PF00266">
    <property type="entry name" value="Aminotran_5"/>
    <property type="match status" value="1"/>
</dbReference>
<dbReference type="PANTHER" id="PTHR11601:SF34">
    <property type="entry name" value="CYSTEINE DESULFURASE"/>
    <property type="match status" value="1"/>
</dbReference>
<keyword evidence="8" id="KW-0411">Iron-sulfur</keyword>
<evidence type="ECO:0000313" key="13">
    <source>
        <dbReference type="Proteomes" id="UP000275719"/>
    </source>
</evidence>
<comment type="catalytic activity">
    <reaction evidence="9">
        <text>(sulfur carrier)-H + L-cysteine = (sulfur carrier)-SH + L-alanine</text>
        <dbReference type="Rhea" id="RHEA:43892"/>
        <dbReference type="Rhea" id="RHEA-COMP:14737"/>
        <dbReference type="Rhea" id="RHEA-COMP:14739"/>
        <dbReference type="ChEBI" id="CHEBI:29917"/>
        <dbReference type="ChEBI" id="CHEBI:35235"/>
        <dbReference type="ChEBI" id="CHEBI:57972"/>
        <dbReference type="ChEBI" id="CHEBI:64428"/>
        <dbReference type="EC" id="2.8.1.7"/>
    </reaction>
</comment>
<comment type="similarity">
    <text evidence="2">Belongs to the class-V pyridoxal-phosphate-dependent aminotransferase family. NifS/IscS subfamily.</text>
</comment>
<dbReference type="GO" id="GO:0031071">
    <property type="term" value="F:cysteine desulfurase activity"/>
    <property type="evidence" value="ECO:0007669"/>
    <property type="project" value="UniProtKB-EC"/>
</dbReference>
<evidence type="ECO:0000256" key="7">
    <source>
        <dbReference type="ARBA" id="ARBA00023004"/>
    </source>
</evidence>
<protein>
    <recommendedName>
        <fullName evidence="3">cysteine desulfurase</fullName>
        <ecNumber evidence="3">2.8.1.7</ecNumber>
    </recommendedName>
</protein>
<dbReference type="Gene3D" id="3.40.640.10">
    <property type="entry name" value="Type I PLP-dependent aspartate aminotransferase-like (Major domain)"/>
    <property type="match status" value="1"/>
</dbReference>
<dbReference type="PROSITE" id="PS00595">
    <property type="entry name" value="AA_TRANSFER_CLASS_5"/>
    <property type="match status" value="1"/>
</dbReference>
<dbReference type="Gene3D" id="1.10.260.50">
    <property type="match status" value="1"/>
</dbReference>
<comment type="cofactor">
    <cofactor evidence="1 10">
        <name>pyridoxal 5'-phosphate</name>
        <dbReference type="ChEBI" id="CHEBI:597326"/>
    </cofactor>
</comment>
<evidence type="ECO:0000256" key="8">
    <source>
        <dbReference type="ARBA" id="ARBA00023014"/>
    </source>
</evidence>
<accession>A0A3P3W914</accession>
<dbReference type="Proteomes" id="UP000275719">
    <property type="component" value="Unassembled WGS sequence"/>
</dbReference>
<dbReference type="RefSeq" id="WP_125018333.1">
    <property type="nucleotide sequence ID" value="NZ_RQVQ01000010.1"/>
</dbReference>
<keyword evidence="6" id="KW-0663">Pyridoxal phosphate</keyword>
<evidence type="ECO:0000313" key="12">
    <source>
        <dbReference type="EMBL" id="RRJ91480.1"/>
    </source>
</evidence>
<evidence type="ECO:0000256" key="10">
    <source>
        <dbReference type="RuleBase" id="RU004504"/>
    </source>
</evidence>
<evidence type="ECO:0000256" key="2">
    <source>
        <dbReference type="ARBA" id="ARBA00006490"/>
    </source>
</evidence>
<dbReference type="Gene3D" id="3.90.1150.10">
    <property type="entry name" value="Aspartate Aminotransferase, domain 1"/>
    <property type="match status" value="1"/>
</dbReference>
<gene>
    <name evidence="12" type="ORF">EG240_05595</name>
</gene>
<dbReference type="InterPro" id="IPR000192">
    <property type="entry name" value="Aminotrans_V_dom"/>
</dbReference>
<dbReference type="EC" id="2.8.1.7" evidence="3"/>
<dbReference type="PIRSF" id="PIRSF005572">
    <property type="entry name" value="NifS"/>
    <property type="match status" value="1"/>
</dbReference>
<dbReference type="PANTHER" id="PTHR11601">
    <property type="entry name" value="CYSTEINE DESULFURYLASE FAMILY MEMBER"/>
    <property type="match status" value="1"/>
</dbReference>
<dbReference type="InterPro" id="IPR020578">
    <property type="entry name" value="Aminotrans_V_PyrdxlP_BS"/>
</dbReference>
<dbReference type="SUPFAM" id="SSF53383">
    <property type="entry name" value="PLP-dependent transferases"/>
    <property type="match status" value="1"/>
</dbReference>
<evidence type="ECO:0000259" key="11">
    <source>
        <dbReference type="Pfam" id="PF00266"/>
    </source>
</evidence>
<evidence type="ECO:0000256" key="9">
    <source>
        <dbReference type="ARBA" id="ARBA00050776"/>
    </source>
</evidence>